<proteinExistence type="predicted"/>
<dbReference type="EMBL" id="MN740627">
    <property type="protein sequence ID" value="QHS79264.1"/>
    <property type="molecule type" value="Genomic_DNA"/>
</dbReference>
<evidence type="ECO:0000313" key="1">
    <source>
        <dbReference type="EMBL" id="QHS79264.1"/>
    </source>
</evidence>
<protein>
    <submittedName>
        <fullName evidence="1">Uncharacterized protein</fullName>
    </submittedName>
</protein>
<accession>A0A6C0AHI1</accession>
<name>A0A6C0AHI1_9ZZZZ</name>
<dbReference type="AlphaFoldDB" id="A0A6C0AHI1"/>
<sequence>MTCLDSQMNSSVWTAPKQKIFKKNVANIMKNRYTIRWIV</sequence>
<reference evidence="1" key="1">
    <citation type="journal article" date="2020" name="Nature">
        <title>Giant virus diversity and host interactions through global metagenomics.</title>
        <authorList>
            <person name="Schulz F."/>
            <person name="Roux S."/>
            <person name="Paez-Espino D."/>
            <person name="Jungbluth S."/>
            <person name="Walsh D.A."/>
            <person name="Denef V.J."/>
            <person name="McMahon K.D."/>
            <person name="Konstantinidis K.T."/>
            <person name="Eloe-Fadrosh E.A."/>
            <person name="Kyrpides N.C."/>
            <person name="Woyke T."/>
        </authorList>
    </citation>
    <scope>NUCLEOTIDE SEQUENCE</scope>
    <source>
        <strain evidence="1">GVMAG-S-1035118-87</strain>
    </source>
</reference>
<organism evidence="1">
    <name type="scientific">viral metagenome</name>
    <dbReference type="NCBI Taxonomy" id="1070528"/>
    <lineage>
        <taxon>unclassified sequences</taxon>
        <taxon>metagenomes</taxon>
        <taxon>organismal metagenomes</taxon>
    </lineage>
</organism>